<reference evidence="6" key="1">
    <citation type="submission" date="2015-08" db="EMBL/GenBank/DDBJ databases">
        <authorList>
            <person name="Kim K.M."/>
        </authorList>
    </citation>
    <scope>NUCLEOTIDE SEQUENCE [LARGE SCALE GENOMIC DNA]</scope>
    <source>
        <strain evidence="6">KCTC 23892</strain>
    </source>
</reference>
<protein>
    <recommendedName>
        <fullName evidence="4">dTTP/UTP pyrophosphatase</fullName>
        <shortName evidence="4">dTTPase/UTPase</shortName>
        <ecNumber evidence="4">3.6.1.9</ecNumber>
    </recommendedName>
    <alternativeName>
        <fullName evidence="4">Nucleoside triphosphate pyrophosphatase</fullName>
    </alternativeName>
    <alternativeName>
        <fullName evidence="4">Nucleotide pyrophosphatase</fullName>
        <shortName evidence="4">Nucleotide PPase</shortName>
    </alternativeName>
</protein>
<dbReference type="InterPro" id="IPR029001">
    <property type="entry name" value="ITPase-like_fam"/>
</dbReference>
<evidence type="ECO:0000256" key="4">
    <source>
        <dbReference type="HAMAP-Rule" id="MF_00528"/>
    </source>
</evidence>
<keyword evidence="2 4" id="KW-0378">Hydrolase</keyword>
<dbReference type="NCBIfam" id="TIGR00172">
    <property type="entry name" value="maf"/>
    <property type="match status" value="1"/>
</dbReference>
<dbReference type="GO" id="GO:0009117">
    <property type="term" value="P:nucleotide metabolic process"/>
    <property type="evidence" value="ECO:0007669"/>
    <property type="project" value="UniProtKB-KW"/>
</dbReference>
<dbReference type="STRING" id="1144748.KS2013_1806"/>
<dbReference type="PANTHER" id="PTHR43213:SF5">
    <property type="entry name" value="BIFUNCTIONAL DTTP_UTP PYROPHOSPHATASE_METHYLTRANSFERASE PROTEIN-RELATED"/>
    <property type="match status" value="1"/>
</dbReference>
<evidence type="ECO:0000313" key="5">
    <source>
        <dbReference type="EMBL" id="AOE50515.1"/>
    </source>
</evidence>
<dbReference type="PANTHER" id="PTHR43213">
    <property type="entry name" value="BIFUNCTIONAL DTTP/UTP PYROPHOSPHATASE/METHYLTRANSFERASE PROTEIN-RELATED"/>
    <property type="match status" value="1"/>
</dbReference>
<accession>A0A1B3BCM0</accession>
<comment type="catalytic activity">
    <reaction evidence="4">
        <text>dTTP + H2O = dTMP + diphosphate + H(+)</text>
        <dbReference type="Rhea" id="RHEA:28534"/>
        <dbReference type="ChEBI" id="CHEBI:15377"/>
        <dbReference type="ChEBI" id="CHEBI:15378"/>
        <dbReference type="ChEBI" id="CHEBI:33019"/>
        <dbReference type="ChEBI" id="CHEBI:37568"/>
        <dbReference type="ChEBI" id="CHEBI:63528"/>
        <dbReference type="EC" id="3.6.1.9"/>
    </reaction>
</comment>
<dbReference type="GO" id="GO:0036221">
    <property type="term" value="F:UTP diphosphatase activity"/>
    <property type="evidence" value="ECO:0007669"/>
    <property type="project" value="RHEA"/>
</dbReference>
<comment type="caution">
    <text evidence="4">Lacks conserved residue(s) required for the propagation of feature annotation.</text>
</comment>
<dbReference type="RefSeq" id="WP_068992817.1">
    <property type="nucleotide sequence ID" value="NZ_CP012418.1"/>
</dbReference>
<name>A0A1B3BCM0_9GAMM</name>
<evidence type="ECO:0000256" key="3">
    <source>
        <dbReference type="ARBA" id="ARBA00023080"/>
    </source>
</evidence>
<evidence type="ECO:0000313" key="6">
    <source>
        <dbReference type="Proteomes" id="UP000094147"/>
    </source>
</evidence>
<feature type="active site" description="Proton acceptor" evidence="4">
    <location>
        <position position="76"/>
    </location>
</feature>
<dbReference type="SUPFAM" id="SSF52972">
    <property type="entry name" value="ITPase-like"/>
    <property type="match status" value="1"/>
</dbReference>
<comment type="catalytic activity">
    <reaction evidence="4">
        <text>UTP + H2O = UMP + diphosphate + H(+)</text>
        <dbReference type="Rhea" id="RHEA:29395"/>
        <dbReference type="ChEBI" id="CHEBI:15377"/>
        <dbReference type="ChEBI" id="CHEBI:15378"/>
        <dbReference type="ChEBI" id="CHEBI:33019"/>
        <dbReference type="ChEBI" id="CHEBI:46398"/>
        <dbReference type="ChEBI" id="CHEBI:57865"/>
        <dbReference type="EC" id="3.6.1.9"/>
    </reaction>
</comment>
<keyword evidence="6" id="KW-1185">Reference proteome</keyword>
<comment type="similarity">
    <text evidence="4">Belongs to the Maf family. YhdE subfamily.</text>
</comment>
<comment type="function">
    <text evidence="4">Nucleoside triphosphate pyrophosphatase that hydrolyzes dTTP and UTP. May have a dual role in cell division arrest and in preventing the incorporation of modified nucleotides into cellular nucleic acids.</text>
</comment>
<keyword evidence="3 4" id="KW-0546">Nucleotide metabolism</keyword>
<organism evidence="5 6">
    <name type="scientific">Kangiella sediminilitoris</name>
    <dbReference type="NCBI Taxonomy" id="1144748"/>
    <lineage>
        <taxon>Bacteria</taxon>
        <taxon>Pseudomonadati</taxon>
        <taxon>Pseudomonadota</taxon>
        <taxon>Gammaproteobacteria</taxon>
        <taxon>Kangiellales</taxon>
        <taxon>Kangiellaceae</taxon>
        <taxon>Kangiella</taxon>
    </lineage>
</organism>
<dbReference type="GO" id="GO:0036218">
    <property type="term" value="F:dTTP diphosphatase activity"/>
    <property type="evidence" value="ECO:0007669"/>
    <property type="project" value="RHEA"/>
</dbReference>
<dbReference type="GO" id="GO:0005737">
    <property type="term" value="C:cytoplasm"/>
    <property type="evidence" value="ECO:0007669"/>
    <property type="project" value="UniProtKB-SubCell"/>
</dbReference>
<comment type="subcellular location">
    <subcellularLocation>
        <location evidence="4">Cytoplasm</location>
    </subcellularLocation>
</comment>
<evidence type="ECO:0000256" key="2">
    <source>
        <dbReference type="ARBA" id="ARBA00022801"/>
    </source>
</evidence>
<dbReference type="PATRIC" id="fig|1144748.3.peg.1822"/>
<dbReference type="Gene3D" id="3.90.950.10">
    <property type="match status" value="1"/>
</dbReference>
<dbReference type="KEGG" id="ksd:KS2013_1806"/>
<evidence type="ECO:0000256" key="1">
    <source>
        <dbReference type="ARBA" id="ARBA00001968"/>
    </source>
</evidence>
<dbReference type="CDD" id="cd00555">
    <property type="entry name" value="Maf"/>
    <property type="match status" value="1"/>
</dbReference>
<feature type="site" description="Important for substrate specificity" evidence="4">
    <location>
        <position position="77"/>
    </location>
</feature>
<feature type="site" description="Important for substrate specificity" evidence="4">
    <location>
        <position position="16"/>
    </location>
</feature>
<dbReference type="EC" id="3.6.1.9" evidence="4"/>
<dbReference type="InterPro" id="IPR003697">
    <property type="entry name" value="Maf-like"/>
</dbReference>
<dbReference type="Pfam" id="PF02545">
    <property type="entry name" value="Maf"/>
    <property type="match status" value="1"/>
</dbReference>
<feature type="site" description="Important for substrate specificity" evidence="4">
    <location>
        <position position="159"/>
    </location>
</feature>
<proteinExistence type="inferred from homology"/>
<gene>
    <name evidence="5" type="ORF">KS2013_1806</name>
</gene>
<dbReference type="PIRSF" id="PIRSF006305">
    <property type="entry name" value="Maf"/>
    <property type="match status" value="1"/>
</dbReference>
<dbReference type="HAMAP" id="MF_00528">
    <property type="entry name" value="Maf"/>
    <property type="match status" value="1"/>
</dbReference>
<sequence length="198" mass="21783">MAAEYSTIYLASGSPRRQEILQQLGVTFQQIANHFDETLLPGESPREYVSRVALGKAMSALEGDEYQKQWPVLTADTTVVHNNEALGKPQDLEHATELLQRLSGNTHTVISSVVIATPQQHWQSTVETEVVFAPLDTQLIERYCQSKEPLGKAGGYAIQGLGGSLVESIRGSYSNVVGLPIYQTRLLLEDVGIQFALR</sequence>
<keyword evidence="4" id="KW-0963">Cytoplasm</keyword>
<dbReference type="AlphaFoldDB" id="A0A1B3BCM0"/>
<dbReference type="EMBL" id="CP012418">
    <property type="protein sequence ID" value="AOE50515.1"/>
    <property type="molecule type" value="Genomic_DNA"/>
</dbReference>
<dbReference type="Proteomes" id="UP000094147">
    <property type="component" value="Chromosome"/>
</dbReference>
<dbReference type="OrthoDB" id="9807767at2"/>
<comment type="cofactor">
    <cofactor evidence="1 4">
        <name>a divalent metal cation</name>
        <dbReference type="ChEBI" id="CHEBI:60240"/>
    </cofactor>
</comment>